<dbReference type="Proteomes" id="UP000637819">
    <property type="component" value="Chromosome"/>
</dbReference>
<keyword evidence="2" id="KW-1185">Reference proteome</keyword>
<evidence type="ECO:0000313" key="1">
    <source>
        <dbReference type="EMBL" id="QRV16734.1"/>
    </source>
</evidence>
<reference evidence="1 2" key="1">
    <citation type="submission" date="2021-01" db="EMBL/GenBank/DDBJ databases">
        <title>Genome Sequence and Methylation Pattern of Haloterrigena salifodinae BOL5-1, An Extremely Halophilic Archaeon from a Bolivian Salt Mine.</title>
        <authorList>
            <person name="DasSarma P."/>
            <person name="Anton B.P."/>
            <person name="DasSarma S.L."/>
            <person name="von Ehrenheim H.A.L."/>
            <person name="Martinez F.L."/>
            <person name="Guzman D."/>
            <person name="Roberts R.J."/>
            <person name="DasSarma S."/>
        </authorList>
    </citation>
    <scope>NUCLEOTIDE SEQUENCE [LARGE SCALE GENOMIC DNA]</scope>
    <source>
        <strain evidence="1 2">BOL5-1</strain>
    </source>
</reference>
<dbReference type="KEGG" id="hsal:JMJ58_07665"/>
<dbReference type="GeneID" id="62874991"/>
<sequence length="72" mass="8353">MSTQSRPLEQEVRDYVREHYERGNSHIKTPHVAKALDQNSQRITPIMQDMVRGGTLAVWNESTNATVYRIQL</sequence>
<name>A0A8T8E4D1_9EURY</name>
<organism evidence="1 2">
    <name type="scientific">Haloterrigena salifodinae</name>
    <dbReference type="NCBI Taxonomy" id="2675099"/>
    <lineage>
        <taxon>Archaea</taxon>
        <taxon>Methanobacteriati</taxon>
        <taxon>Methanobacteriota</taxon>
        <taxon>Stenosarchaea group</taxon>
        <taxon>Halobacteria</taxon>
        <taxon>Halobacteriales</taxon>
        <taxon>Natrialbaceae</taxon>
        <taxon>Haloterrigena</taxon>
    </lineage>
</organism>
<dbReference type="EMBL" id="CP069188">
    <property type="protein sequence ID" value="QRV16734.1"/>
    <property type="molecule type" value="Genomic_DNA"/>
</dbReference>
<dbReference type="AlphaFoldDB" id="A0A8T8E4D1"/>
<evidence type="ECO:0000313" key="2">
    <source>
        <dbReference type="Proteomes" id="UP000637819"/>
    </source>
</evidence>
<protein>
    <submittedName>
        <fullName evidence="1">Uncharacterized protein</fullName>
    </submittedName>
</protein>
<dbReference type="OrthoDB" id="376402at2157"/>
<proteinExistence type="predicted"/>
<gene>
    <name evidence="1" type="ORF">JMJ58_07665</name>
</gene>
<accession>A0A8T8E4D1</accession>
<dbReference type="RefSeq" id="WP_126663766.1">
    <property type="nucleotide sequence ID" value="NZ_CP069188.1"/>
</dbReference>